<reference evidence="2 5" key="2">
    <citation type="submission" date="2021-01" db="EMBL/GenBank/DDBJ databases">
        <title>Whole genome shotgun sequence of Cellulomonas oligotrophica NBRC 109435.</title>
        <authorList>
            <person name="Komaki H."/>
            <person name="Tamura T."/>
        </authorList>
    </citation>
    <scope>NUCLEOTIDE SEQUENCE [LARGE SCALE GENOMIC DNA]</scope>
    <source>
        <strain evidence="2 5">NBRC 109435</strain>
    </source>
</reference>
<comment type="caution">
    <text evidence="3">The sequence shown here is derived from an EMBL/GenBank/DDBJ whole genome shotgun (WGS) entry which is preliminary data.</text>
</comment>
<sequence>MELFLAVAAAALVSLAFGHASRFVVLRYGTWSRIACNLVGITPMILLLDHPRWVPVAFAIGAGYAIGATFPPLTPPRPVPEDEPAGPAGTPGPA</sequence>
<dbReference type="RefSeq" id="WP_140458300.1">
    <property type="nucleotide sequence ID" value="NZ_BAABFI010000001.1"/>
</dbReference>
<evidence type="ECO:0000313" key="3">
    <source>
        <dbReference type="EMBL" id="NYD86724.1"/>
    </source>
</evidence>
<gene>
    <name evidence="3" type="ORF">BKA21_002273</name>
    <name evidence="2" type="ORF">Col01nite_37200</name>
</gene>
<name>A0A7Y9FG31_9CELL</name>
<protein>
    <submittedName>
        <fullName evidence="3">Uncharacterized protein</fullName>
    </submittedName>
</protein>
<reference evidence="3 4" key="1">
    <citation type="submission" date="2020-07" db="EMBL/GenBank/DDBJ databases">
        <title>Sequencing the genomes of 1000 actinobacteria strains.</title>
        <authorList>
            <person name="Klenk H.-P."/>
        </authorList>
    </citation>
    <scope>NUCLEOTIDE SEQUENCE [LARGE SCALE GENOMIC DNA]</scope>
    <source>
        <strain evidence="3 4">DSM 24482</strain>
    </source>
</reference>
<evidence type="ECO:0000313" key="5">
    <source>
        <dbReference type="Proteomes" id="UP000618382"/>
    </source>
</evidence>
<dbReference type="EMBL" id="JACCBK010000001">
    <property type="protein sequence ID" value="NYD86724.1"/>
    <property type="molecule type" value="Genomic_DNA"/>
</dbReference>
<evidence type="ECO:0000256" key="1">
    <source>
        <dbReference type="SAM" id="MobiDB-lite"/>
    </source>
</evidence>
<feature type="region of interest" description="Disordered" evidence="1">
    <location>
        <begin position="73"/>
        <end position="94"/>
    </location>
</feature>
<dbReference type="Proteomes" id="UP000577956">
    <property type="component" value="Unassembled WGS sequence"/>
</dbReference>
<proteinExistence type="predicted"/>
<dbReference type="Proteomes" id="UP000618382">
    <property type="component" value="Unassembled WGS sequence"/>
</dbReference>
<keyword evidence="5" id="KW-1185">Reference proteome</keyword>
<accession>A0A7Y9FG31</accession>
<evidence type="ECO:0000313" key="4">
    <source>
        <dbReference type="Proteomes" id="UP000577956"/>
    </source>
</evidence>
<dbReference type="AlphaFoldDB" id="A0A7Y9FG31"/>
<evidence type="ECO:0000313" key="2">
    <source>
        <dbReference type="EMBL" id="GIG34561.1"/>
    </source>
</evidence>
<dbReference type="EMBL" id="BONN01000020">
    <property type="protein sequence ID" value="GIG34561.1"/>
    <property type="molecule type" value="Genomic_DNA"/>
</dbReference>
<organism evidence="3 4">
    <name type="scientific">Cellulomonas oligotrophica</name>
    <dbReference type="NCBI Taxonomy" id="931536"/>
    <lineage>
        <taxon>Bacteria</taxon>
        <taxon>Bacillati</taxon>
        <taxon>Actinomycetota</taxon>
        <taxon>Actinomycetes</taxon>
        <taxon>Micrococcales</taxon>
        <taxon>Cellulomonadaceae</taxon>
        <taxon>Cellulomonas</taxon>
    </lineage>
</organism>